<evidence type="ECO:0000259" key="2">
    <source>
        <dbReference type="Pfam" id="PF13476"/>
    </source>
</evidence>
<dbReference type="PANTHER" id="PTHR32114:SF2">
    <property type="entry name" value="ABC TRANSPORTER ABCH.3"/>
    <property type="match status" value="1"/>
</dbReference>
<feature type="coiled-coil region" evidence="1">
    <location>
        <begin position="407"/>
        <end position="494"/>
    </location>
</feature>
<evidence type="ECO:0000256" key="1">
    <source>
        <dbReference type="SAM" id="Coils"/>
    </source>
</evidence>
<dbReference type="InterPro" id="IPR038729">
    <property type="entry name" value="Rad50/SbcC_AAA"/>
</dbReference>
<dbReference type="GO" id="GO:0016887">
    <property type="term" value="F:ATP hydrolysis activity"/>
    <property type="evidence" value="ECO:0007669"/>
    <property type="project" value="InterPro"/>
</dbReference>
<comment type="caution">
    <text evidence="3">The sequence shown here is derived from an EMBL/GenBank/DDBJ whole genome shotgun (WGS) entry which is preliminary data.</text>
</comment>
<accession>A0A7V3KNF3</accession>
<dbReference type="PANTHER" id="PTHR32114">
    <property type="entry name" value="ABC TRANSPORTER ABCH.3"/>
    <property type="match status" value="1"/>
</dbReference>
<dbReference type="EMBL" id="DTGD01000127">
    <property type="protein sequence ID" value="HGB35933.1"/>
    <property type="molecule type" value="Genomic_DNA"/>
</dbReference>
<feature type="coiled-coil region" evidence="1">
    <location>
        <begin position="292"/>
        <end position="356"/>
    </location>
</feature>
<feature type="domain" description="Rad50/SbcC-type AAA" evidence="2">
    <location>
        <begin position="9"/>
        <end position="208"/>
    </location>
</feature>
<dbReference type="Pfam" id="PF13476">
    <property type="entry name" value="AAA_23"/>
    <property type="match status" value="1"/>
</dbReference>
<organism evidence="3">
    <name type="scientific">candidate division WOR-3 bacterium</name>
    <dbReference type="NCBI Taxonomy" id="2052148"/>
    <lineage>
        <taxon>Bacteria</taxon>
        <taxon>Bacteria division WOR-3</taxon>
    </lineage>
</organism>
<dbReference type="GO" id="GO:0006302">
    <property type="term" value="P:double-strand break repair"/>
    <property type="evidence" value="ECO:0007669"/>
    <property type="project" value="InterPro"/>
</dbReference>
<sequence length="727" mass="82443">MPRDLILDSITIEGFRGFNDPQTIELNGAHAIIFGAIGTGKSSTLCAIEWALFGNIAHIKCLESGTQAEFVNANKIDQKAKVTLKLKGDDGDYIVYREKQATKKGSKLTFSTPAGKFEGDEAADQIFSIFGTFEDFHRSVFLHQEAVRAIITENPEDRDSALDRLFGLEKTRELMSKIPLATILKECEKLEAEKMKIEERIKGATQQVEKEMETARKEALDLGLKKNDFNTQECIQRFKEIAKETSSAAEDCGIERPLFSEPATVEDVSKGLKKVKQVIKDCRKQIAATSRLNKLQKDQKQINEAKEKLEDALVELKEATEEYEKLEKEWGTIEQIEKRENEIKMKDDNLRKERETVDSTSKLVADGIEVISKQELKNCPICDARISPKDVLSKLKTKVSITLKKRLSEIDDERNKIREELFQLDDRKNAISKAISMIEKLKKAKDEAENALGEVLQSKSKGSEILLKEAEERLSELEKELAKVGKALNKKNEILQKIEDSTEICGAIVRVLEKEAEYEKIRETFAEEDSQIEILKTQIDEMSSLYTRLQSISEAIITAHRKLAGAFISKGKKKISSYYDRLCGHPYYNSIRIDMEQRNVKGVQKNTYTIRAFNNKEGRETLISTRFSMGQMNCAALSIFLSLSSMLERRPKFLILDDPSQSLDADHKKSLVKVLEDVSLGNQVIIATQDRELEQQIETGFRPEGGYIILNYKGWSKEGPVIEISKK</sequence>
<dbReference type="InterPro" id="IPR027417">
    <property type="entry name" value="P-loop_NTPase"/>
</dbReference>
<gene>
    <name evidence="3" type="ORF">ENV38_03405</name>
</gene>
<keyword evidence="1" id="KW-0175">Coiled coil</keyword>
<dbReference type="AlphaFoldDB" id="A0A7V3KNF3"/>
<reference evidence="3" key="1">
    <citation type="journal article" date="2020" name="mSystems">
        <title>Genome- and Community-Level Interaction Insights into Carbon Utilization and Element Cycling Functions of Hydrothermarchaeota in Hydrothermal Sediment.</title>
        <authorList>
            <person name="Zhou Z."/>
            <person name="Liu Y."/>
            <person name="Xu W."/>
            <person name="Pan J."/>
            <person name="Luo Z.H."/>
            <person name="Li M."/>
        </authorList>
    </citation>
    <scope>NUCLEOTIDE SEQUENCE [LARGE SCALE GENOMIC DNA]</scope>
    <source>
        <strain evidence="3">SpSt-754</strain>
    </source>
</reference>
<dbReference type="Gene3D" id="3.40.50.300">
    <property type="entry name" value="P-loop containing nucleotide triphosphate hydrolases"/>
    <property type="match status" value="2"/>
</dbReference>
<protein>
    <recommendedName>
        <fullName evidence="2">Rad50/SbcC-type AAA domain-containing protein</fullName>
    </recommendedName>
</protein>
<name>A0A7V3KNF3_UNCW3</name>
<feature type="coiled-coil region" evidence="1">
    <location>
        <begin position="180"/>
        <end position="218"/>
    </location>
</feature>
<evidence type="ECO:0000313" key="3">
    <source>
        <dbReference type="EMBL" id="HGB35933.1"/>
    </source>
</evidence>
<proteinExistence type="predicted"/>
<dbReference type="SUPFAM" id="SSF52540">
    <property type="entry name" value="P-loop containing nucleoside triphosphate hydrolases"/>
    <property type="match status" value="1"/>
</dbReference>